<dbReference type="AlphaFoldDB" id="A0A379X2F7"/>
<name>A0A379X2F7_SALET</name>
<accession>A0A379X2F7</accession>
<dbReference type="EMBL" id="UGXT01000002">
    <property type="protein sequence ID" value="SUH40545.1"/>
    <property type="molecule type" value="Genomic_DNA"/>
</dbReference>
<proteinExistence type="predicted"/>
<gene>
    <name evidence="1" type="ORF">NCTC8261_06935</name>
</gene>
<organism evidence="1 2">
    <name type="scientific">Salmonella enterica I</name>
    <dbReference type="NCBI Taxonomy" id="59201"/>
    <lineage>
        <taxon>Bacteria</taxon>
        <taxon>Pseudomonadati</taxon>
        <taxon>Pseudomonadota</taxon>
        <taxon>Gammaproteobacteria</taxon>
        <taxon>Enterobacterales</taxon>
        <taxon>Enterobacteriaceae</taxon>
        <taxon>Salmonella</taxon>
    </lineage>
</organism>
<protein>
    <submittedName>
        <fullName evidence="1">Uncharacterized protein</fullName>
    </submittedName>
</protein>
<dbReference type="Proteomes" id="UP000254712">
    <property type="component" value="Unassembled WGS sequence"/>
</dbReference>
<sequence length="76" mass="8473">MRQVEHVEPHAVDARKGNKLVFVTHVRQLLLEAGNGLVVQILLPVEGWRTVIGQQFARILRVDSIGQNDAPVRDPA</sequence>
<evidence type="ECO:0000313" key="2">
    <source>
        <dbReference type="Proteomes" id="UP000254712"/>
    </source>
</evidence>
<evidence type="ECO:0000313" key="1">
    <source>
        <dbReference type="EMBL" id="SUH40545.1"/>
    </source>
</evidence>
<reference evidence="1 2" key="1">
    <citation type="submission" date="2018-06" db="EMBL/GenBank/DDBJ databases">
        <authorList>
            <consortium name="Pathogen Informatics"/>
            <person name="Doyle S."/>
        </authorList>
    </citation>
    <scope>NUCLEOTIDE SEQUENCE [LARGE SCALE GENOMIC DNA]</scope>
    <source>
        <strain evidence="1 2">NCTC8261</strain>
    </source>
</reference>